<dbReference type="InterPro" id="IPR028087">
    <property type="entry name" value="Tad_N"/>
</dbReference>
<keyword evidence="2" id="KW-0812">Transmembrane</keyword>
<evidence type="ECO:0000259" key="3">
    <source>
        <dbReference type="Pfam" id="PF13400"/>
    </source>
</evidence>
<dbReference type="OrthoDB" id="7418984at2"/>
<evidence type="ECO:0000313" key="5">
    <source>
        <dbReference type="Proteomes" id="UP000186894"/>
    </source>
</evidence>
<feature type="compositionally biased region" description="Low complexity" evidence="1">
    <location>
        <begin position="247"/>
        <end position="257"/>
    </location>
</feature>
<sequence>MPYSAFCLFKFFARFRLSTEGNFAISTAVLLPLVLITAGGAVDVAGAFLQKTDLQERLDAGVLAAAQIRDPSQQRTTVLSFIAAATKTSLTPATNGSQSIEGQDTAFQLTLDVGSDGTLNAGLSTKYPTNFLPIAGINVLPITLNASALSKPSQNGCIYVLGNESQAVLINSGANLVAKNCTMYVASTANPAFIMNSGATIDTAKFCVKGTNYIRNGGTLANLKTDCAVSPDPYPSLPEPTLPNNCTTSGTQDGSTQSIKPGMHCETTFNGSPTITFQPGLHIIRGRMIINSNSTVIANNVTFYFPDVNSEIRMNGGIKMTASAPTSGPYSGLLMFEKTSDAGNNANKQQYVFNGSNGETLQGIIHLPNRNVTYNSTTNVSSKITLVVNTMIMNSSKWQVEPYDGVGGGSNGQVRLVR</sequence>
<dbReference type="Pfam" id="PF13400">
    <property type="entry name" value="Tad"/>
    <property type="match status" value="1"/>
</dbReference>
<evidence type="ECO:0000256" key="1">
    <source>
        <dbReference type="SAM" id="MobiDB-lite"/>
    </source>
</evidence>
<feature type="domain" description="Putative Flp pilus-assembly TadG-like N-terminal" evidence="3">
    <location>
        <begin position="21"/>
        <end position="67"/>
    </location>
</feature>
<dbReference type="AlphaFoldDB" id="A0A1Q8ZV21"/>
<comment type="caution">
    <text evidence="4">The sequence shown here is derived from an EMBL/GenBank/DDBJ whole genome shotgun (WGS) entry which is preliminary data.</text>
</comment>
<feature type="region of interest" description="Disordered" evidence="1">
    <location>
        <begin position="238"/>
        <end position="257"/>
    </location>
</feature>
<reference evidence="4 5" key="1">
    <citation type="submission" date="2016-09" db="EMBL/GenBank/DDBJ databases">
        <title>Rhizobium oryziradicis sp. nov., isolated from the root of rice.</title>
        <authorList>
            <person name="Zhao J."/>
            <person name="Zhang X."/>
        </authorList>
    </citation>
    <scope>NUCLEOTIDE SEQUENCE [LARGE SCALE GENOMIC DNA]</scope>
    <source>
        <strain evidence="4 5">N19</strain>
    </source>
</reference>
<accession>A0A1Q8ZV21</accession>
<keyword evidence="2" id="KW-1133">Transmembrane helix</keyword>
<dbReference type="Proteomes" id="UP000186894">
    <property type="component" value="Unassembled WGS sequence"/>
</dbReference>
<evidence type="ECO:0000256" key="2">
    <source>
        <dbReference type="SAM" id="Phobius"/>
    </source>
</evidence>
<proteinExistence type="predicted"/>
<dbReference type="STRING" id="1867956.BJF95_11595"/>
<gene>
    <name evidence="4" type="ORF">BJF95_11595</name>
</gene>
<organism evidence="4 5">
    <name type="scientific">Rhizobium oryziradicis</name>
    <dbReference type="NCBI Taxonomy" id="1867956"/>
    <lineage>
        <taxon>Bacteria</taxon>
        <taxon>Pseudomonadati</taxon>
        <taxon>Pseudomonadota</taxon>
        <taxon>Alphaproteobacteria</taxon>
        <taxon>Hyphomicrobiales</taxon>
        <taxon>Rhizobiaceae</taxon>
        <taxon>Rhizobium/Agrobacterium group</taxon>
        <taxon>Rhizobium</taxon>
    </lineage>
</organism>
<keyword evidence="5" id="KW-1185">Reference proteome</keyword>
<keyword evidence="2" id="KW-0472">Membrane</keyword>
<dbReference type="RefSeq" id="WP_075638934.1">
    <property type="nucleotide sequence ID" value="NZ_MKIM01000024.1"/>
</dbReference>
<name>A0A1Q8ZV21_9HYPH</name>
<feature type="transmembrane region" description="Helical" evidence="2">
    <location>
        <begin position="23"/>
        <end position="49"/>
    </location>
</feature>
<dbReference type="EMBL" id="MKIM01000024">
    <property type="protein sequence ID" value="OLP45758.1"/>
    <property type="molecule type" value="Genomic_DNA"/>
</dbReference>
<protein>
    <recommendedName>
        <fullName evidence="3">Putative Flp pilus-assembly TadG-like N-terminal domain-containing protein</fullName>
    </recommendedName>
</protein>
<evidence type="ECO:0000313" key="4">
    <source>
        <dbReference type="EMBL" id="OLP45758.1"/>
    </source>
</evidence>